<dbReference type="InterPro" id="IPR036291">
    <property type="entry name" value="NAD(P)-bd_dom_sf"/>
</dbReference>
<dbReference type="EC" id="1.1.1.195" evidence="4"/>
<dbReference type="SUPFAM" id="SSF51735">
    <property type="entry name" value="NAD(P)-binding Rossmann-fold domains"/>
    <property type="match status" value="1"/>
</dbReference>
<dbReference type="GO" id="GO:0045551">
    <property type="term" value="F:cinnamyl-alcohol dehydrogenase activity"/>
    <property type="evidence" value="ECO:0007669"/>
    <property type="project" value="UniProtKB-EC"/>
</dbReference>
<dbReference type="EMBL" id="CP000498">
    <property type="protein sequence ID" value="ABN66052.2"/>
    <property type="molecule type" value="Genomic_DNA"/>
</dbReference>
<evidence type="ECO:0000313" key="5">
    <source>
        <dbReference type="Proteomes" id="UP000002258"/>
    </source>
</evidence>
<dbReference type="PANTHER" id="PTHR10366:SF564">
    <property type="entry name" value="STEROL-4-ALPHA-CARBOXYLATE 3-DEHYDROGENASE, DECARBOXYLATING"/>
    <property type="match status" value="1"/>
</dbReference>
<dbReference type="GeneID" id="4838443"/>
<dbReference type="InParanoid" id="A3LTD2"/>
<keyword evidence="1 4" id="KW-0560">Oxidoreductase</keyword>
<dbReference type="OMA" id="KPECTGQ"/>
<dbReference type="FunCoup" id="A3LTD2">
    <property type="interactions" value="251"/>
</dbReference>
<dbReference type="RefSeq" id="XP_001384081.2">
    <property type="nucleotide sequence ID" value="XM_001384044.1"/>
</dbReference>
<organism evidence="4 5">
    <name type="scientific">Scheffersomyces stipitis (strain ATCC 58785 / CBS 6054 / NBRC 10063 / NRRL Y-11545)</name>
    <name type="common">Yeast</name>
    <name type="synonym">Pichia stipitis</name>
    <dbReference type="NCBI Taxonomy" id="322104"/>
    <lineage>
        <taxon>Eukaryota</taxon>
        <taxon>Fungi</taxon>
        <taxon>Dikarya</taxon>
        <taxon>Ascomycota</taxon>
        <taxon>Saccharomycotina</taxon>
        <taxon>Pichiomycetes</taxon>
        <taxon>Debaryomycetaceae</taxon>
        <taxon>Scheffersomyces</taxon>
    </lineage>
</organism>
<name>A3LTD2_PICST</name>
<gene>
    <name evidence="4" type="primary">GRE2</name>
    <name evidence="4" type="ORF">PICST_72153</name>
</gene>
<dbReference type="InterPro" id="IPR050425">
    <property type="entry name" value="NAD(P)_dehydrat-like"/>
</dbReference>
<reference evidence="4 5" key="1">
    <citation type="journal article" date="2007" name="Nat. Biotechnol.">
        <title>Genome sequence of the lignocellulose-bioconverting and xylose-fermenting yeast Pichia stipitis.</title>
        <authorList>
            <person name="Jeffries T.W."/>
            <person name="Grigoriev I.V."/>
            <person name="Grimwood J."/>
            <person name="Laplaza J.M."/>
            <person name="Aerts A."/>
            <person name="Salamov A."/>
            <person name="Schmutz J."/>
            <person name="Lindquist E."/>
            <person name="Dehal P."/>
            <person name="Shapiro H."/>
            <person name="Jin Y.S."/>
            <person name="Passoth V."/>
            <person name="Richardson P.M."/>
        </authorList>
    </citation>
    <scope>NUCLEOTIDE SEQUENCE [LARGE SCALE GENOMIC DNA]</scope>
    <source>
        <strain evidence="5">ATCC 58785 / CBS 6054 / NBRC 10063 / NRRL Y-11545</strain>
    </source>
</reference>
<dbReference type="FunFam" id="3.40.50.720:FF:000191">
    <property type="entry name" value="Methylglyoxal reductase (NADPH-dependent)"/>
    <property type="match status" value="1"/>
</dbReference>
<evidence type="ECO:0000259" key="3">
    <source>
        <dbReference type="Pfam" id="PF01073"/>
    </source>
</evidence>
<protein>
    <submittedName>
        <fullName evidence="4">NADPH-dependent methylglyoxal reductase GRE2</fullName>
        <ecNumber evidence="4">1.1.1.195</ecNumber>
    </submittedName>
</protein>
<dbReference type="Proteomes" id="UP000002258">
    <property type="component" value="Chromosome 4"/>
</dbReference>
<dbReference type="GO" id="GO:0006694">
    <property type="term" value="P:steroid biosynthetic process"/>
    <property type="evidence" value="ECO:0007669"/>
    <property type="project" value="InterPro"/>
</dbReference>
<evidence type="ECO:0000256" key="1">
    <source>
        <dbReference type="ARBA" id="ARBA00023002"/>
    </source>
</evidence>
<comment type="similarity">
    <text evidence="2">Belongs to the NAD(P)-dependent epimerase/dehydratase family. Dihydroflavonol-4-reductase subfamily.</text>
</comment>
<evidence type="ECO:0000256" key="2">
    <source>
        <dbReference type="ARBA" id="ARBA00023445"/>
    </source>
</evidence>
<feature type="domain" description="3-beta hydroxysteroid dehydrogenase/isomerase" evidence="3">
    <location>
        <begin position="6"/>
        <end position="250"/>
    </location>
</feature>
<dbReference type="AlphaFoldDB" id="A3LTD2"/>
<dbReference type="InterPro" id="IPR002225">
    <property type="entry name" value="3Beta_OHSteriod_DH/Estase"/>
</dbReference>
<dbReference type="HOGENOM" id="CLU_007383_9_2_1"/>
<dbReference type="CDD" id="cd05227">
    <property type="entry name" value="AR_SDR_e"/>
    <property type="match status" value="1"/>
</dbReference>
<dbReference type="Pfam" id="PF01073">
    <property type="entry name" value="3Beta_HSD"/>
    <property type="match status" value="1"/>
</dbReference>
<keyword evidence="5" id="KW-1185">Reference proteome</keyword>
<accession>A3LTD2</accession>
<dbReference type="KEGG" id="pic:PICST_72153"/>
<dbReference type="OrthoDB" id="2735536at2759"/>
<dbReference type="eggNOG" id="KOG1502">
    <property type="taxonomic scope" value="Eukaryota"/>
</dbReference>
<dbReference type="Gene3D" id="3.40.50.720">
    <property type="entry name" value="NAD(P)-binding Rossmann-like Domain"/>
    <property type="match status" value="1"/>
</dbReference>
<proteinExistence type="inferred from homology"/>
<dbReference type="PANTHER" id="PTHR10366">
    <property type="entry name" value="NAD DEPENDENT EPIMERASE/DEHYDRATASE"/>
    <property type="match status" value="1"/>
</dbReference>
<sequence length="337" mass="36570">MTSVFVSGATGFIAQHVVKDLLAKNYTVIGSVRSASKGDHLAELLGSKKFSYEVVEDIEKEGAFDAALEKHPEVSVFLHTASPFHFKATDNEKELLLPAVNGTKNAFRAIQLHGKNVTNVVLTSSYAAVGTASKDANKDEVINEESWNEITWEEALKDPVSGYRGSKTFAEKAAWEFLKENNPKFVLSVVNPTFVFGPQAFDSEVKDSLNTSSEVINALLKSGANGVVPPVKGGFVDVRDVSSAHITAFEKEAAYGQRLILNSTRFTAQEIVDILNKRFPELVGKIPVGEPGTGPSLRANNATIDNTKTKKILGVSEFIGLEKSVVDSVSQILRTRK</sequence>
<dbReference type="STRING" id="322104.A3LTD2"/>
<evidence type="ECO:0000313" key="4">
    <source>
        <dbReference type="EMBL" id="ABN66052.2"/>
    </source>
</evidence>